<comment type="caution">
    <text evidence="2">The sequence shown here is derived from an EMBL/GenBank/DDBJ whole genome shotgun (WGS) entry which is preliminary data.</text>
</comment>
<organism evidence="2 3">
    <name type="scientific">Piscinibacter koreensis</name>
    <dbReference type="NCBI Taxonomy" id="2742824"/>
    <lineage>
        <taxon>Bacteria</taxon>
        <taxon>Pseudomonadati</taxon>
        <taxon>Pseudomonadota</taxon>
        <taxon>Betaproteobacteria</taxon>
        <taxon>Burkholderiales</taxon>
        <taxon>Sphaerotilaceae</taxon>
        <taxon>Piscinibacter</taxon>
    </lineage>
</organism>
<accession>A0A7Y6NK87</accession>
<name>A0A7Y6NK87_9BURK</name>
<gene>
    <name evidence="2" type="ORF">HQN59_03025</name>
</gene>
<evidence type="ECO:0008006" key="4">
    <source>
        <dbReference type="Google" id="ProtNLM"/>
    </source>
</evidence>
<feature type="chain" id="PRO_5031267765" description="Lipoprotein" evidence="1">
    <location>
        <begin position="28"/>
        <end position="240"/>
    </location>
</feature>
<reference evidence="2 3" key="1">
    <citation type="submission" date="2020-06" db="EMBL/GenBank/DDBJ databases">
        <title>Schlegella sp. ID0723 isolated from air conditioner.</title>
        <authorList>
            <person name="Kim D.Y."/>
            <person name="Kim D.-U."/>
        </authorList>
    </citation>
    <scope>NUCLEOTIDE SEQUENCE [LARGE SCALE GENOMIC DNA]</scope>
    <source>
        <strain evidence="2 3">ID0723</strain>
    </source>
</reference>
<evidence type="ECO:0000313" key="3">
    <source>
        <dbReference type="Proteomes" id="UP000529637"/>
    </source>
</evidence>
<dbReference type="EMBL" id="JABWMJ010000001">
    <property type="protein sequence ID" value="NUZ04726.1"/>
    <property type="molecule type" value="Genomic_DNA"/>
</dbReference>
<protein>
    <recommendedName>
        <fullName evidence="4">Lipoprotein</fullName>
    </recommendedName>
</protein>
<dbReference type="AlphaFoldDB" id="A0A7Y6NK87"/>
<evidence type="ECO:0000313" key="2">
    <source>
        <dbReference type="EMBL" id="NUZ04726.1"/>
    </source>
</evidence>
<keyword evidence="1" id="KW-0732">Signal</keyword>
<dbReference type="RefSeq" id="WP_176065882.1">
    <property type="nucleotide sequence ID" value="NZ_JABWMJ010000001.1"/>
</dbReference>
<evidence type="ECO:0000256" key="1">
    <source>
        <dbReference type="SAM" id="SignalP"/>
    </source>
</evidence>
<feature type="signal peptide" evidence="1">
    <location>
        <begin position="1"/>
        <end position="27"/>
    </location>
</feature>
<keyword evidence="3" id="KW-1185">Reference proteome</keyword>
<dbReference type="PROSITE" id="PS51257">
    <property type="entry name" value="PROKAR_LIPOPROTEIN"/>
    <property type="match status" value="1"/>
</dbReference>
<dbReference type="Proteomes" id="UP000529637">
    <property type="component" value="Unassembled WGS sequence"/>
</dbReference>
<proteinExistence type="predicted"/>
<sequence>MPPILNRRTVGLMLAALVLAGCASRPAAPELPKPVVKTVGLLPVAEPAEITLENLNAISLFSPITSVGFAQDSRVKNRQLVEKLTAQKLALGGELTAHLTQALEKSGYRVVLLTDVPRKPDDPDYIEYEKVKTDADAVLHVYYHRVGLYSGRFSIDYLPRVNIGATLYSTQRKEELYGEYLYYGVDAREGKDWAVVADPRYAWPSFDVVMEKSEEIGNVFKTGGRLLVDRLIPQLRASHN</sequence>